<feature type="compositionally biased region" description="Low complexity" evidence="1">
    <location>
        <begin position="109"/>
        <end position="121"/>
    </location>
</feature>
<comment type="caution">
    <text evidence="2">The sequence shown here is derived from an EMBL/GenBank/DDBJ whole genome shotgun (WGS) entry which is preliminary data.</text>
</comment>
<feature type="compositionally biased region" description="Basic and acidic residues" evidence="1">
    <location>
        <begin position="198"/>
        <end position="218"/>
    </location>
</feature>
<evidence type="ECO:0000256" key="1">
    <source>
        <dbReference type="SAM" id="MobiDB-lite"/>
    </source>
</evidence>
<dbReference type="OrthoDB" id="21502at2759"/>
<feature type="region of interest" description="Disordered" evidence="1">
    <location>
        <begin position="275"/>
        <end position="305"/>
    </location>
</feature>
<feature type="region of interest" description="Disordered" evidence="1">
    <location>
        <begin position="1"/>
        <end position="167"/>
    </location>
</feature>
<feature type="compositionally biased region" description="Polar residues" evidence="1">
    <location>
        <begin position="66"/>
        <end position="80"/>
    </location>
</feature>
<gene>
    <name evidence="2" type="ORF">BSL78_11850</name>
</gene>
<protein>
    <submittedName>
        <fullName evidence="2">Putative germinal-center associated nuclear protein</fullName>
    </submittedName>
</protein>
<name>A0A2G8KTC3_STIJA</name>
<accession>A0A2G8KTC3</accession>
<feature type="region of interest" description="Disordered" evidence="1">
    <location>
        <begin position="195"/>
        <end position="256"/>
    </location>
</feature>
<dbReference type="InterPro" id="IPR012677">
    <property type="entry name" value="Nucleotide-bd_a/b_plait_sf"/>
</dbReference>
<reference evidence="2 3" key="1">
    <citation type="journal article" date="2017" name="PLoS Biol.">
        <title>The sea cucumber genome provides insights into morphological evolution and visceral regeneration.</title>
        <authorList>
            <person name="Zhang X."/>
            <person name="Sun L."/>
            <person name="Yuan J."/>
            <person name="Sun Y."/>
            <person name="Gao Y."/>
            <person name="Zhang L."/>
            <person name="Li S."/>
            <person name="Dai H."/>
            <person name="Hamel J.F."/>
            <person name="Liu C."/>
            <person name="Yu Y."/>
            <person name="Liu S."/>
            <person name="Lin W."/>
            <person name="Guo K."/>
            <person name="Jin S."/>
            <person name="Xu P."/>
            <person name="Storey K.B."/>
            <person name="Huan P."/>
            <person name="Zhang T."/>
            <person name="Zhou Y."/>
            <person name="Zhang J."/>
            <person name="Lin C."/>
            <person name="Li X."/>
            <person name="Xing L."/>
            <person name="Huo D."/>
            <person name="Sun M."/>
            <person name="Wang L."/>
            <person name="Mercier A."/>
            <person name="Li F."/>
            <person name="Yang H."/>
            <person name="Xiang J."/>
        </authorList>
    </citation>
    <scope>NUCLEOTIDE SEQUENCE [LARGE SCALE GENOMIC DNA]</scope>
    <source>
        <strain evidence="2">Shaxun</strain>
        <tissue evidence="2">Muscle</tissue>
    </source>
</reference>
<proteinExistence type="predicted"/>
<dbReference type="SUPFAM" id="SSF54928">
    <property type="entry name" value="RNA-binding domain, RBD"/>
    <property type="match status" value="1"/>
</dbReference>
<dbReference type="Gene3D" id="3.30.70.330">
    <property type="match status" value="1"/>
</dbReference>
<dbReference type="STRING" id="307972.A0A2G8KTC3"/>
<keyword evidence="3" id="KW-1185">Reference proteome</keyword>
<dbReference type="GO" id="GO:0003676">
    <property type="term" value="F:nucleic acid binding"/>
    <property type="evidence" value="ECO:0007669"/>
    <property type="project" value="InterPro"/>
</dbReference>
<dbReference type="InterPro" id="IPR035979">
    <property type="entry name" value="RBD_domain_sf"/>
</dbReference>
<evidence type="ECO:0000313" key="2">
    <source>
        <dbReference type="EMBL" id="PIK51247.1"/>
    </source>
</evidence>
<feature type="region of interest" description="Disordered" evidence="1">
    <location>
        <begin position="424"/>
        <end position="458"/>
    </location>
</feature>
<evidence type="ECO:0000313" key="3">
    <source>
        <dbReference type="Proteomes" id="UP000230750"/>
    </source>
</evidence>
<dbReference type="EMBL" id="MRZV01000382">
    <property type="protein sequence ID" value="PIK51247.1"/>
    <property type="molecule type" value="Genomic_DNA"/>
</dbReference>
<sequence length="469" mass="50517">MANIDVRRKVPRSSASRLERSEVQGSSSSPNVFGSRSTASSSAGLFGKPSTSSTTVSLGLFGKSPASATPSVDPSSSGSRPQPAGDLGLQTGVPSFGESQRGSGFGIASVDSSDQDSVSGVKTLFGKPIPAAEPSSTTSTAQETVPSSATFGGSEPNRPASHPVSETKALFGKPIAASAILADEAKGQPLIKGGLFGKLDKTDHAPWSRKADSKEKGFGSKRPLIEMEEEEGGREKDLSDLETFGARRRTNRETEEESKKTVIWRKGLFGKALEGVQGKKKRRSEDQSEEAKRHRVSITDRQRTASPDEIKRITSIVCKDIPPGLNLRGLLVDIFQEYGEVVKVSCHPDSASAIIYFTDHSSASRAKRKVKYIKRGTPPVSIYWASPQSKALLRKKDKDASFKYMLKPKTTNIAVRSAVRSEVTKERTSVSPSKRTLVRREELATSSSQPETSRKTSGKAIASFFCDSW</sequence>
<organism evidence="2 3">
    <name type="scientific">Stichopus japonicus</name>
    <name type="common">Sea cucumber</name>
    <dbReference type="NCBI Taxonomy" id="307972"/>
    <lineage>
        <taxon>Eukaryota</taxon>
        <taxon>Metazoa</taxon>
        <taxon>Echinodermata</taxon>
        <taxon>Eleutherozoa</taxon>
        <taxon>Echinozoa</taxon>
        <taxon>Holothuroidea</taxon>
        <taxon>Aspidochirotacea</taxon>
        <taxon>Aspidochirotida</taxon>
        <taxon>Stichopodidae</taxon>
        <taxon>Apostichopus</taxon>
    </lineage>
</organism>
<feature type="compositionally biased region" description="Polar residues" evidence="1">
    <location>
        <begin position="134"/>
        <end position="151"/>
    </location>
</feature>
<feature type="compositionally biased region" description="Basic and acidic residues" evidence="1">
    <location>
        <begin position="283"/>
        <end position="305"/>
    </location>
</feature>
<feature type="compositionally biased region" description="Polar residues" evidence="1">
    <location>
        <begin position="23"/>
        <end position="57"/>
    </location>
</feature>
<dbReference type="Proteomes" id="UP000230750">
    <property type="component" value="Unassembled WGS sequence"/>
</dbReference>
<dbReference type="AlphaFoldDB" id="A0A2G8KTC3"/>